<evidence type="ECO:0000313" key="2">
    <source>
        <dbReference type="EMBL" id="KAA1425054.1"/>
    </source>
</evidence>
<dbReference type="OrthoDB" id="5243606at2"/>
<dbReference type="Proteomes" id="UP000307768">
    <property type="component" value="Unassembled WGS sequence"/>
</dbReference>
<evidence type="ECO:0000313" key="3">
    <source>
        <dbReference type="Proteomes" id="UP000307768"/>
    </source>
</evidence>
<proteinExistence type="predicted"/>
<comment type="caution">
    <text evidence="2">The sequence shown here is derived from an EMBL/GenBank/DDBJ whole genome shotgun (WGS) entry which is preliminary data.</text>
</comment>
<feature type="domain" description="ACT" evidence="1">
    <location>
        <begin position="4"/>
        <end position="78"/>
    </location>
</feature>
<dbReference type="Gene3D" id="3.30.70.260">
    <property type="match status" value="1"/>
</dbReference>
<dbReference type="AlphaFoldDB" id="A0A5Q6S3T4"/>
<dbReference type="Pfam" id="PF01842">
    <property type="entry name" value="ACT"/>
    <property type="match status" value="1"/>
</dbReference>
<reference evidence="2 3" key="1">
    <citation type="submission" date="2019-09" db="EMBL/GenBank/DDBJ databases">
        <title>Mumia zhuanghuii sp. nov. isolated from the intestinal contents of plateau pika (Ochotona curzoniae) in the Qinghai-Tibet plateau of China.</title>
        <authorList>
            <person name="Tian Z."/>
        </authorList>
    </citation>
    <scope>NUCLEOTIDE SEQUENCE [LARGE SCALE GENOMIC DNA]</scope>
    <source>
        <strain evidence="3">350</strain>
    </source>
</reference>
<organism evidence="2 3">
    <name type="scientific">Mumia zhuanghuii</name>
    <dbReference type="NCBI Taxonomy" id="2585211"/>
    <lineage>
        <taxon>Bacteria</taxon>
        <taxon>Bacillati</taxon>
        <taxon>Actinomycetota</taxon>
        <taxon>Actinomycetes</taxon>
        <taxon>Propionibacteriales</taxon>
        <taxon>Nocardioidaceae</taxon>
        <taxon>Mumia</taxon>
    </lineage>
</organism>
<dbReference type="InterPro" id="IPR045865">
    <property type="entry name" value="ACT-like_dom_sf"/>
</dbReference>
<evidence type="ECO:0000259" key="1">
    <source>
        <dbReference type="PROSITE" id="PS51671"/>
    </source>
</evidence>
<name>A0A5Q6S3T4_9ACTN</name>
<dbReference type="SUPFAM" id="SSF55021">
    <property type="entry name" value="ACT-like"/>
    <property type="match status" value="1"/>
</dbReference>
<sequence>MAFLLRIELPDVPGSLGAVATALGGAGADIHAIEIVEHRSDGKAVDDVLLELPVTTMPDKLITACHHLEGVRVQWISRYNAGANLSMDLEAVEAFTAEPARALESLTEKIPETFRADWALLVARAHVGLHVLHATPTAPERVPDVEAWFTMDHAQRLSPVADWGSMVLAGAPVPHRDAAVLFGRHGGPPILDSEIARLGHIVGLAASVSAAV</sequence>
<dbReference type="PROSITE" id="PS51671">
    <property type="entry name" value="ACT"/>
    <property type="match status" value="1"/>
</dbReference>
<dbReference type="InterPro" id="IPR002912">
    <property type="entry name" value="ACT_dom"/>
</dbReference>
<accession>A0A5Q6S3T4</accession>
<dbReference type="EMBL" id="VDFQ02000001">
    <property type="protein sequence ID" value="KAA1425054.1"/>
    <property type="molecule type" value="Genomic_DNA"/>
</dbReference>
<protein>
    <submittedName>
        <fullName evidence="2">ACT domain-containing protein</fullName>
    </submittedName>
</protein>
<gene>
    <name evidence="2" type="ORF">FE697_003975</name>
</gene>